<dbReference type="PANTHER" id="PTHR10357">
    <property type="entry name" value="ALPHA-AMYLASE FAMILY MEMBER"/>
    <property type="match status" value="1"/>
</dbReference>
<dbReference type="InterPro" id="IPR045857">
    <property type="entry name" value="O16G_dom_2"/>
</dbReference>
<dbReference type="GO" id="GO:0004556">
    <property type="term" value="F:alpha-amylase activity"/>
    <property type="evidence" value="ECO:0007669"/>
    <property type="project" value="TreeGrafter"/>
</dbReference>
<dbReference type="SMART" id="SM00642">
    <property type="entry name" value="Aamy"/>
    <property type="match status" value="1"/>
</dbReference>
<feature type="domain" description="Glycosyl hydrolase family 13 catalytic" evidence="4">
    <location>
        <begin position="10"/>
        <end position="391"/>
    </location>
</feature>
<keyword evidence="6" id="KW-1185">Reference proteome</keyword>
<evidence type="ECO:0000313" key="5">
    <source>
        <dbReference type="EMBL" id="BCA84497.1"/>
    </source>
</evidence>
<dbReference type="KEGG" id="esg:EsVE80_00200"/>
<dbReference type="Pfam" id="PF00128">
    <property type="entry name" value="Alpha-amylase"/>
    <property type="match status" value="1"/>
</dbReference>
<dbReference type="PANTHER" id="PTHR10357:SF179">
    <property type="entry name" value="NEUTRAL AND BASIC AMINO ACID TRANSPORT PROTEIN RBAT"/>
    <property type="match status" value="1"/>
</dbReference>
<dbReference type="Gene3D" id="3.90.400.10">
    <property type="entry name" value="Oligo-1,6-glucosidase, Domain 2"/>
    <property type="match status" value="1"/>
</dbReference>
<evidence type="ECO:0000256" key="2">
    <source>
        <dbReference type="ARBA" id="ARBA00022801"/>
    </source>
</evidence>
<name>A0A679ING6_9ENTE</name>
<sequence>MWWEKAVFYEIYLPSFADSNCDGIGDFNGIKEKLPYLKELGIDALWLTPFYPSPKVDNGYDVADYCDVDSQYGSLQDLEDLIQATKNLGMCIIIDVVFNHTSIKHPWFQAALQSVESKKRDWYVWRDKPNNWESFFGGSAWEYDEESQQYYYHSFAKEQADLNWHHPAVKQSIFQILDFWIEKGIDGFRFDVINNLTVNTNFEDNPVDENGRQIHQNDVNQKGILTVLKEINAHIKKRNTELFTVAEISSDDLQVINQYVGSDLFDTAFNFNLGSQEKLNLNYFARQYKAMNTTGKLPTLFFNSHDMSRSWERLAKENRDIYQLLIVLLTINNGITFLFQGEELGLGDFVPSNLTETRDIQAKNKYFELLHTEGEVKAMAAANLVNRDRSRGMLPFNMNGWIGPSKVNESEKIITAGYKALIELRHKEGPFLFS</sequence>
<dbReference type="FunFam" id="3.90.400.10:FF:000002">
    <property type="entry name" value="Sucrose isomerase"/>
    <property type="match status" value="1"/>
</dbReference>
<proteinExistence type="inferred from homology"/>
<gene>
    <name evidence="5" type="ORF">EsVE80_00200</name>
</gene>
<evidence type="ECO:0000259" key="4">
    <source>
        <dbReference type="SMART" id="SM00642"/>
    </source>
</evidence>
<dbReference type="SUPFAM" id="SSF51445">
    <property type="entry name" value="(Trans)glycosidases"/>
    <property type="match status" value="1"/>
</dbReference>
<dbReference type="InterPro" id="IPR017853">
    <property type="entry name" value="GH"/>
</dbReference>
<dbReference type="Proteomes" id="UP000502998">
    <property type="component" value="Chromosome"/>
</dbReference>
<keyword evidence="2" id="KW-0378">Hydrolase</keyword>
<dbReference type="EMBL" id="AP022822">
    <property type="protein sequence ID" value="BCA84497.1"/>
    <property type="molecule type" value="Genomic_DNA"/>
</dbReference>
<dbReference type="AlphaFoldDB" id="A0A679ING6"/>
<dbReference type="RefSeq" id="WP_173101913.1">
    <property type="nucleotide sequence ID" value="NZ_AP022822.1"/>
</dbReference>
<reference evidence="5 6" key="1">
    <citation type="submission" date="2020-02" db="EMBL/GenBank/DDBJ databases">
        <title>Characterization of vanA genotype vancomycin-resistant Enterococcus saigonensis VE80.</title>
        <authorList>
            <person name="Harada T."/>
            <person name="Motooka D."/>
            <person name="Nakamura S."/>
            <person name="Yamamoto Y."/>
            <person name="Kawahara R."/>
            <person name="Kawatsu K."/>
        </authorList>
    </citation>
    <scope>NUCLEOTIDE SEQUENCE [LARGE SCALE GENOMIC DNA]</scope>
    <source>
        <strain evidence="5 6">VE80</strain>
    </source>
</reference>
<evidence type="ECO:0000313" key="6">
    <source>
        <dbReference type="Proteomes" id="UP000502998"/>
    </source>
</evidence>
<keyword evidence="3" id="KW-0326">Glycosidase</keyword>
<evidence type="ECO:0000256" key="1">
    <source>
        <dbReference type="ARBA" id="ARBA00008061"/>
    </source>
</evidence>
<dbReference type="InterPro" id="IPR006047">
    <property type="entry name" value="GH13_cat_dom"/>
</dbReference>
<dbReference type="Gene3D" id="3.20.20.80">
    <property type="entry name" value="Glycosidases"/>
    <property type="match status" value="1"/>
</dbReference>
<protein>
    <submittedName>
        <fullName evidence="5">Oligo-1,6-glucosidase</fullName>
    </submittedName>
</protein>
<organism evidence="5 6">
    <name type="scientific">Enterococcus saigonensis</name>
    <dbReference type="NCBI Taxonomy" id="1805431"/>
    <lineage>
        <taxon>Bacteria</taxon>
        <taxon>Bacillati</taxon>
        <taxon>Bacillota</taxon>
        <taxon>Bacilli</taxon>
        <taxon>Lactobacillales</taxon>
        <taxon>Enterococcaceae</taxon>
        <taxon>Enterococcus</taxon>
    </lineage>
</organism>
<evidence type="ECO:0000256" key="3">
    <source>
        <dbReference type="ARBA" id="ARBA00023295"/>
    </source>
</evidence>
<accession>A0A679ING6</accession>
<dbReference type="GO" id="GO:0009313">
    <property type="term" value="P:oligosaccharide catabolic process"/>
    <property type="evidence" value="ECO:0007669"/>
    <property type="project" value="TreeGrafter"/>
</dbReference>
<comment type="similarity">
    <text evidence="1">Belongs to the glycosyl hydrolase 13 family.</text>
</comment>